<dbReference type="Pfam" id="PF05833">
    <property type="entry name" value="NFACT_N"/>
    <property type="match status" value="1"/>
</dbReference>
<dbReference type="GO" id="GO:1990112">
    <property type="term" value="C:RQC complex"/>
    <property type="evidence" value="ECO:0007669"/>
    <property type="project" value="TreeGrafter"/>
</dbReference>
<dbReference type="InterPro" id="IPR051608">
    <property type="entry name" value="RQC_Subunit_NEMF"/>
</dbReference>
<dbReference type="PANTHER" id="PTHR15239:SF6">
    <property type="entry name" value="RIBOSOME QUALITY CONTROL COMPLEX SUBUNIT NEMF"/>
    <property type="match status" value="1"/>
</dbReference>
<gene>
    <name evidence="1" type="ORF">METZ01_LOCUS247589</name>
</gene>
<sequence length="134" mass="15412">MREQSSSFDVARIVRELSELIGAHARKAYQPHYEQVVLRLKPKGEPSTDLVIVRGRRVYASNRDRPMPSNPSQFAMVLRKHLNNSRFIAVRQYGFDRVIELTFEHGGGRLKLVIELFRDGNVLLLDEEGVIIQP</sequence>
<evidence type="ECO:0008006" key="2">
    <source>
        <dbReference type="Google" id="ProtNLM"/>
    </source>
</evidence>
<dbReference type="GO" id="GO:0000049">
    <property type="term" value="F:tRNA binding"/>
    <property type="evidence" value="ECO:0007669"/>
    <property type="project" value="TreeGrafter"/>
</dbReference>
<dbReference type="EMBL" id="UINC01065262">
    <property type="protein sequence ID" value="SVB94735.1"/>
    <property type="molecule type" value="Genomic_DNA"/>
</dbReference>
<dbReference type="Gene3D" id="2.30.310.10">
    <property type="entry name" value="ibrinogen binding protein from staphylococcus aureus domain"/>
    <property type="match status" value="1"/>
</dbReference>
<evidence type="ECO:0000313" key="1">
    <source>
        <dbReference type="EMBL" id="SVB94735.1"/>
    </source>
</evidence>
<name>A0A382I5R1_9ZZZZ</name>
<organism evidence="1">
    <name type="scientific">marine metagenome</name>
    <dbReference type="NCBI Taxonomy" id="408172"/>
    <lineage>
        <taxon>unclassified sequences</taxon>
        <taxon>metagenomes</taxon>
        <taxon>ecological metagenomes</taxon>
    </lineage>
</organism>
<feature type="non-terminal residue" evidence="1">
    <location>
        <position position="134"/>
    </location>
</feature>
<protein>
    <recommendedName>
        <fullName evidence="2">Fibronectin-binding domain-containing protein</fullName>
    </recommendedName>
</protein>
<accession>A0A382I5R1</accession>
<dbReference type="AlphaFoldDB" id="A0A382I5R1"/>
<reference evidence="1" key="1">
    <citation type="submission" date="2018-05" db="EMBL/GenBank/DDBJ databases">
        <authorList>
            <person name="Lanie J.A."/>
            <person name="Ng W.-L."/>
            <person name="Kazmierczak K.M."/>
            <person name="Andrzejewski T.M."/>
            <person name="Davidsen T.M."/>
            <person name="Wayne K.J."/>
            <person name="Tettelin H."/>
            <person name="Glass J.I."/>
            <person name="Rusch D."/>
            <person name="Podicherti R."/>
            <person name="Tsui H.-C.T."/>
            <person name="Winkler M.E."/>
        </authorList>
    </citation>
    <scope>NUCLEOTIDE SEQUENCE</scope>
</reference>
<dbReference type="GO" id="GO:0072344">
    <property type="term" value="P:rescue of stalled ribosome"/>
    <property type="evidence" value="ECO:0007669"/>
    <property type="project" value="TreeGrafter"/>
</dbReference>
<dbReference type="PANTHER" id="PTHR15239">
    <property type="entry name" value="NUCLEAR EXPORT MEDIATOR FACTOR NEMF"/>
    <property type="match status" value="1"/>
</dbReference>
<proteinExistence type="predicted"/>
<dbReference type="GO" id="GO:0043023">
    <property type="term" value="F:ribosomal large subunit binding"/>
    <property type="evidence" value="ECO:0007669"/>
    <property type="project" value="TreeGrafter"/>
</dbReference>